<organism evidence="2 3">
    <name type="scientific">Corynebacterium durum F0235</name>
    <dbReference type="NCBI Taxonomy" id="1035195"/>
    <lineage>
        <taxon>Bacteria</taxon>
        <taxon>Bacillati</taxon>
        <taxon>Actinomycetota</taxon>
        <taxon>Actinomycetes</taxon>
        <taxon>Mycobacteriales</taxon>
        <taxon>Corynebacteriaceae</taxon>
        <taxon>Corynebacterium</taxon>
    </lineage>
</organism>
<comment type="caution">
    <text evidence="2">The sequence shown here is derived from an EMBL/GenBank/DDBJ whole genome shotgun (WGS) entry which is preliminary data.</text>
</comment>
<name>L1MK40_9CORY</name>
<dbReference type="HOGENOM" id="CLU_1537496_0_0_11"/>
<feature type="region of interest" description="Disordered" evidence="1">
    <location>
        <begin position="48"/>
        <end position="89"/>
    </location>
</feature>
<dbReference type="Proteomes" id="UP000010445">
    <property type="component" value="Unassembled WGS sequence"/>
</dbReference>
<reference evidence="2 3" key="1">
    <citation type="submission" date="2012-05" db="EMBL/GenBank/DDBJ databases">
        <authorList>
            <person name="Weinstock G."/>
            <person name="Sodergren E."/>
            <person name="Lobos E.A."/>
            <person name="Fulton L."/>
            <person name="Fulton R."/>
            <person name="Courtney L."/>
            <person name="Fronick C."/>
            <person name="O'Laughlin M."/>
            <person name="Godfrey J."/>
            <person name="Wilson R.M."/>
            <person name="Miner T."/>
            <person name="Farmer C."/>
            <person name="Delehaunty K."/>
            <person name="Cordes M."/>
            <person name="Minx P."/>
            <person name="Tomlinson C."/>
            <person name="Chen J."/>
            <person name="Wollam A."/>
            <person name="Pepin K.H."/>
            <person name="Bhonagiri V."/>
            <person name="Zhang X."/>
            <person name="Suruliraj S."/>
            <person name="Warren W."/>
            <person name="Mitreva M."/>
            <person name="Mardis E.R."/>
            <person name="Wilson R.K."/>
        </authorList>
    </citation>
    <scope>NUCLEOTIDE SEQUENCE [LARGE SCALE GENOMIC DNA]</scope>
    <source>
        <strain evidence="2 3">F0235</strain>
    </source>
</reference>
<keyword evidence="3" id="KW-1185">Reference proteome</keyword>
<dbReference type="STRING" id="1035195.HMPREF9997_00772"/>
<protein>
    <submittedName>
        <fullName evidence="2">Uncharacterized protein</fullName>
    </submittedName>
</protein>
<evidence type="ECO:0000313" key="2">
    <source>
        <dbReference type="EMBL" id="EKX91400.1"/>
    </source>
</evidence>
<gene>
    <name evidence="2" type="ORF">HMPREF9997_00772</name>
</gene>
<feature type="compositionally biased region" description="Low complexity" evidence="1">
    <location>
        <begin position="69"/>
        <end position="84"/>
    </location>
</feature>
<dbReference type="eggNOG" id="ENOG50301AQ">
    <property type="taxonomic scope" value="Bacteria"/>
</dbReference>
<dbReference type="AlphaFoldDB" id="L1MK40"/>
<sequence length="174" mass="17591">MAVHSRLGLLGLAAGALVVIVLISVVTIALRISASHSASPGIAASTAVLSPRPAPSTPPQPGANGTGQSARTRATEASTRAPSSVPNTALLVDGVRAPAGADYTKAYVNGPTSAEFGRNVLEKYGPIARGQGESTVELDVHSPVTGKNYRMTCTNGGKIVSCTGGNNAQVFLTR</sequence>
<evidence type="ECO:0000256" key="1">
    <source>
        <dbReference type="SAM" id="MobiDB-lite"/>
    </source>
</evidence>
<evidence type="ECO:0000313" key="3">
    <source>
        <dbReference type="Proteomes" id="UP000010445"/>
    </source>
</evidence>
<proteinExistence type="predicted"/>
<dbReference type="PATRIC" id="fig|1035195.3.peg.690"/>
<accession>L1MK40</accession>
<dbReference type="EMBL" id="AMEM01000012">
    <property type="protein sequence ID" value="EKX91400.1"/>
    <property type="molecule type" value="Genomic_DNA"/>
</dbReference>
<feature type="compositionally biased region" description="Pro residues" evidence="1">
    <location>
        <begin position="52"/>
        <end position="61"/>
    </location>
</feature>